<accession>L8WU61</accession>
<evidence type="ECO:0000256" key="2">
    <source>
        <dbReference type="SAM" id="MobiDB-lite"/>
    </source>
</evidence>
<dbReference type="Pfam" id="PF00085">
    <property type="entry name" value="Thioredoxin"/>
    <property type="match status" value="2"/>
</dbReference>
<proteinExistence type="predicted"/>
<dbReference type="AlphaFoldDB" id="L8WU61"/>
<gene>
    <name evidence="4" type="ORF">AG1IA_05664</name>
</gene>
<keyword evidence="1" id="KW-1015">Disulfide bond</keyword>
<dbReference type="InterPro" id="IPR013766">
    <property type="entry name" value="Thioredoxin_domain"/>
</dbReference>
<sequence length="282" mass="30550">MADKIIHIASLDQHNQLTKEGLVKVLLLMDRCGPCHMIAPTYETLAGENENIKFFKVDVDNVPDVAQDGEKRSYRSCSKIEQCLNVLLLGCAQPLKPQDLKVTTTVGTGSLILGCFIYIFINTMSITHIDSLSQLNDILKKTGDKLSVPYRWPNRCGPCHAIAPKFESLAKEYTNVTFLKCDVDAASEVAKIDQVRGADPRALEATIRSHATPGAFSGKGQTLGSSGTTNTNDNNAGGRVLGMDPQMQLLLALVGGGATKRGFARLSNKVRSSNVADMDVRL</sequence>
<dbReference type="STRING" id="983506.L8WU61"/>
<dbReference type="EMBL" id="AFRT01001462">
    <property type="protein sequence ID" value="ELU40307.1"/>
    <property type="molecule type" value="Genomic_DNA"/>
</dbReference>
<dbReference type="Proteomes" id="UP000011668">
    <property type="component" value="Unassembled WGS sequence"/>
</dbReference>
<keyword evidence="5" id="KW-1185">Reference proteome</keyword>
<dbReference type="PROSITE" id="PS51352">
    <property type="entry name" value="THIOREDOXIN_2"/>
    <property type="match status" value="1"/>
</dbReference>
<dbReference type="HOGENOM" id="CLU_987581_0_0_1"/>
<evidence type="ECO:0000313" key="5">
    <source>
        <dbReference type="Proteomes" id="UP000011668"/>
    </source>
</evidence>
<dbReference type="InterPro" id="IPR036249">
    <property type="entry name" value="Thioredoxin-like_sf"/>
</dbReference>
<evidence type="ECO:0000256" key="1">
    <source>
        <dbReference type="ARBA" id="ARBA00023157"/>
    </source>
</evidence>
<evidence type="ECO:0000259" key="3">
    <source>
        <dbReference type="PROSITE" id="PS51352"/>
    </source>
</evidence>
<feature type="domain" description="Thioredoxin" evidence="3">
    <location>
        <begin position="89"/>
        <end position="255"/>
    </location>
</feature>
<organism evidence="4 5">
    <name type="scientific">Thanatephorus cucumeris (strain AG1-IA)</name>
    <name type="common">Rice sheath blight fungus</name>
    <name type="synonym">Rhizoctonia solani</name>
    <dbReference type="NCBI Taxonomy" id="983506"/>
    <lineage>
        <taxon>Eukaryota</taxon>
        <taxon>Fungi</taxon>
        <taxon>Dikarya</taxon>
        <taxon>Basidiomycota</taxon>
        <taxon>Agaricomycotina</taxon>
        <taxon>Agaricomycetes</taxon>
        <taxon>Cantharellales</taxon>
        <taxon>Ceratobasidiaceae</taxon>
        <taxon>Rhizoctonia</taxon>
        <taxon>Rhizoctonia solani AG-1</taxon>
    </lineage>
</organism>
<name>L8WU61_THACA</name>
<protein>
    <submittedName>
        <fullName evidence="4">Thioredoxin domain-containing protein</fullName>
    </submittedName>
</protein>
<dbReference type="Gene3D" id="3.40.30.10">
    <property type="entry name" value="Glutaredoxin"/>
    <property type="match status" value="2"/>
</dbReference>
<evidence type="ECO:0000313" key="4">
    <source>
        <dbReference type="EMBL" id="ELU40307.1"/>
    </source>
</evidence>
<feature type="compositionally biased region" description="Low complexity" evidence="2">
    <location>
        <begin position="222"/>
        <end position="238"/>
    </location>
</feature>
<dbReference type="OrthoDB" id="10263751at2759"/>
<comment type="caution">
    <text evidence="4">The sequence shown here is derived from an EMBL/GenBank/DDBJ whole genome shotgun (WGS) entry which is preliminary data.</text>
</comment>
<dbReference type="SUPFAM" id="SSF52833">
    <property type="entry name" value="Thioredoxin-like"/>
    <property type="match status" value="2"/>
</dbReference>
<feature type="region of interest" description="Disordered" evidence="2">
    <location>
        <begin position="212"/>
        <end position="240"/>
    </location>
</feature>
<dbReference type="CDD" id="cd02947">
    <property type="entry name" value="TRX_family"/>
    <property type="match status" value="2"/>
</dbReference>
<reference evidence="4 5" key="1">
    <citation type="journal article" date="2013" name="Nat. Commun.">
        <title>The evolution and pathogenic mechanisms of the rice sheath blight pathogen.</title>
        <authorList>
            <person name="Zheng A."/>
            <person name="Lin R."/>
            <person name="Xu L."/>
            <person name="Qin P."/>
            <person name="Tang C."/>
            <person name="Ai P."/>
            <person name="Zhang D."/>
            <person name="Liu Y."/>
            <person name="Sun Z."/>
            <person name="Feng H."/>
            <person name="Wang Y."/>
            <person name="Chen Y."/>
            <person name="Liang X."/>
            <person name="Fu R."/>
            <person name="Li Q."/>
            <person name="Zhang J."/>
            <person name="Yu X."/>
            <person name="Xie Z."/>
            <person name="Ding L."/>
            <person name="Guan P."/>
            <person name="Tang J."/>
            <person name="Liang Y."/>
            <person name="Wang S."/>
            <person name="Deng Q."/>
            <person name="Li S."/>
            <person name="Zhu J."/>
            <person name="Wang L."/>
            <person name="Liu H."/>
            <person name="Li P."/>
        </authorList>
    </citation>
    <scope>NUCLEOTIDE SEQUENCE [LARGE SCALE GENOMIC DNA]</scope>
    <source>
        <strain evidence="5">AG-1 IA</strain>
    </source>
</reference>
<dbReference type="PANTHER" id="PTHR46115">
    <property type="entry name" value="THIOREDOXIN-LIKE PROTEIN 1"/>
    <property type="match status" value="1"/>
</dbReference>